<feature type="compositionally biased region" description="Basic and acidic residues" evidence="1">
    <location>
        <begin position="265"/>
        <end position="291"/>
    </location>
</feature>
<dbReference type="Proteomes" id="UP000626109">
    <property type="component" value="Unassembled WGS sequence"/>
</dbReference>
<dbReference type="SUPFAM" id="SSF54001">
    <property type="entry name" value="Cysteine proteinases"/>
    <property type="match status" value="1"/>
</dbReference>
<dbReference type="CDD" id="cd22748">
    <property type="entry name" value="OTU_OTUD6-like"/>
    <property type="match status" value="1"/>
</dbReference>
<feature type="region of interest" description="Disordered" evidence="1">
    <location>
        <begin position="201"/>
        <end position="291"/>
    </location>
</feature>
<feature type="compositionally biased region" description="Basic and acidic residues" evidence="1">
    <location>
        <begin position="161"/>
        <end position="170"/>
    </location>
</feature>
<feature type="compositionally biased region" description="Basic residues" evidence="1">
    <location>
        <begin position="253"/>
        <end position="264"/>
    </location>
</feature>
<dbReference type="InterPro" id="IPR050704">
    <property type="entry name" value="Peptidase_C85-like"/>
</dbReference>
<sequence>MRDKRFPSLHWQSQLLPDRGSLKGGSPSLHGSSPPTGFDEFVPDVIAGASQLRMAEMELFGAPKAHSAPHLGSQEQTESLYDVINMPVHPWEQDVKSYDHQPAEQLASKVWLGEVLQKLQDPVDRGAILCLQEKPSERTEEELEARHEREIEDLEAKGKAHVEAAREKAGKGKKAQQALEAAEREAEQWLYELKERQSEEMESFQAEVSEPKGGSCAAVSSPSNCEVSVAKEAKEEDDEAEGAEGLSEEEKIRRKKEKAMKKKQGRADKEVQREADKEREKREAGPSRRETELQALKACLRAQRPPMDIREIAADGHCLYRSVGDQLRRLRPDHCFKRPPEEIHDEIRALCASALRRQADSYSPFAELKDGEDFSSYCQRVESSGDWGGELELRALADELKVQIQVFQADAVEPLVLGETALGGQEPFRVAYHRHYYALGEHYNSIVPLAGK</sequence>
<proteinExistence type="predicted"/>
<protein>
    <recommendedName>
        <fullName evidence="2">OTU domain-containing protein</fullName>
    </recommendedName>
</protein>
<feature type="region of interest" description="Disordered" evidence="1">
    <location>
        <begin position="16"/>
        <end position="41"/>
    </location>
</feature>
<evidence type="ECO:0000259" key="2">
    <source>
        <dbReference type="PROSITE" id="PS50802"/>
    </source>
</evidence>
<gene>
    <name evidence="3" type="ORF">PGLA2088_LOCUS21383</name>
</gene>
<dbReference type="PANTHER" id="PTHR12419">
    <property type="entry name" value="OTU DOMAIN CONTAINING PROTEIN"/>
    <property type="match status" value="1"/>
</dbReference>
<feature type="domain" description="OTU" evidence="2">
    <location>
        <begin position="307"/>
        <end position="449"/>
    </location>
</feature>
<dbReference type="InterPro" id="IPR038765">
    <property type="entry name" value="Papain-like_cys_pep_sf"/>
</dbReference>
<dbReference type="EMBL" id="CAJNNW010025767">
    <property type="protein sequence ID" value="CAE8679489.1"/>
    <property type="molecule type" value="Genomic_DNA"/>
</dbReference>
<evidence type="ECO:0000313" key="3">
    <source>
        <dbReference type="EMBL" id="CAE8679489.1"/>
    </source>
</evidence>
<dbReference type="PROSITE" id="PS50802">
    <property type="entry name" value="OTU"/>
    <property type="match status" value="1"/>
</dbReference>
<reference evidence="3" key="1">
    <citation type="submission" date="2021-02" db="EMBL/GenBank/DDBJ databases">
        <authorList>
            <person name="Dougan E. K."/>
            <person name="Rhodes N."/>
            <person name="Thang M."/>
            <person name="Chan C."/>
        </authorList>
    </citation>
    <scope>NUCLEOTIDE SEQUENCE</scope>
</reference>
<evidence type="ECO:0000313" key="4">
    <source>
        <dbReference type="Proteomes" id="UP000626109"/>
    </source>
</evidence>
<accession>A0A813JJ57</accession>
<feature type="compositionally biased region" description="Low complexity" evidence="1">
    <location>
        <begin position="24"/>
        <end position="37"/>
    </location>
</feature>
<comment type="caution">
    <text evidence="3">The sequence shown here is derived from an EMBL/GenBank/DDBJ whole genome shotgun (WGS) entry which is preliminary data.</text>
</comment>
<dbReference type="AlphaFoldDB" id="A0A813JJ57"/>
<dbReference type="InterPro" id="IPR003323">
    <property type="entry name" value="OTU_dom"/>
</dbReference>
<dbReference type="GO" id="GO:0016579">
    <property type="term" value="P:protein deubiquitination"/>
    <property type="evidence" value="ECO:0007669"/>
    <property type="project" value="TreeGrafter"/>
</dbReference>
<dbReference type="GO" id="GO:0004843">
    <property type="term" value="F:cysteine-type deubiquitinase activity"/>
    <property type="evidence" value="ECO:0007669"/>
    <property type="project" value="TreeGrafter"/>
</dbReference>
<evidence type="ECO:0000256" key="1">
    <source>
        <dbReference type="SAM" id="MobiDB-lite"/>
    </source>
</evidence>
<dbReference type="PANTHER" id="PTHR12419:SF10">
    <property type="entry name" value="DEUBIQUITINASE OTUD6B"/>
    <property type="match status" value="1"/>
</dbReference>
<name>A0A813JJ57_POLGL</name>
<feature type="region of interest" description="Disordered" evidence="1">
    <location>
        <begin position="161"/>
        <end position="184"/>
    </location>
</feature>
<dbReference type="Pfam" id="PF02338">
    <property type="entry name" value="OTU"/>
    <property type="match status" value="1"/>
</dbReference>
<dbReference type="Gene3D" id="3.90.70.80">
    <property type="match status" value="1"/>
</dbReference>
<organism evidence="3 4">
    <name type="scientific">Polarella glacialis</name>
    <name type="common">Dinoflagellate</name>
    <dbReference type="NCBI Taxonomy" id="89957"/>
    <lineage>
        <taxon>Eukaryota</taxon>
        <taxon>Sar</taxon>
        <taxon>Alveolata</taxon>
        <taxon>Dinophyceae</taxon>
        <taxon>Suessiales</taxon>
        <taxon>Suessiaceae</taxon>
        <taxon>Polarella</taxon>
    </lineage>
</organism>